<dbReference type="Pfam" id="PF02721">
    <property type="entry name" value="DUF223"/>
    <property type="match status" value="1"/>
</dbReference>
<name>A0A6D2HF15_9BRAS</name>
<organism evidence="2 3">
    <name type="scientific">Microthlaspi erraticum</name>
    <dbReference type="NCBI Taxonomy" id="1685480"/>
    <lineage>
        <taxon>Eukaryota</taxon>
        <taxon>Viridiplantae</taxon>
        <taxon>Streptophyta</taxon>
        <taxon>Embryophyta</taxon>
        <taxon>Tracheophyta</taxon>
        <taxon>Spermatophyta</taxon>
        <taxon>Magnoliopsida</taxon>
        <taxon>eudicotyledons</taxon>
        <taxon>Gunneridae</taxon>
        <taxon>Pentapetalae</taxon>
        <taxon>rosids</taxon>
        <taxon>malvids</taxon>
        <taxon>Brassicales</taxon>
        <taxon>Brassicaceae</taxon>
        <taxon>Coluteocarpeae</taxon>
        <taxon>Microthlaspi</taxon>
    </lineage>
</organism>
<dbReference type="Proteomes" id="UP000467841">
    <property type="component" value="Unassembled WGS sequence"/>
</dbReference>
<dbReference type="SUPFAM" id="SSF50249">
    <property type="entry name" value="Nucleic acid-binding proteins"/>
    <property type="match status" value="2"/>
</dbReference>
<evidence type="ECO:0000313" key="2">
    <source>
        <dbReference type="EMBL" id="CAA7014409.1"/>
    </source>
</evidence>
<reference evidence="2" key="1">
    <citation type="submission" date="2020-01" db="EMBL/GenBank/DDBJ databases">
        <authorList>
            <person name="Mishra B."/>
        </authorList>
    </citation>
    <scope>NUCLEOTIDE SEQUENCE [LARGE SCALE GENOMIC DNA]</scope>
</reference>
<gene>
    <name evidence="2" type="ORF">MERR_LOCUS1643</name>
</gene>
<dbReference type="CDD" id="cd04481">
    <property type="entry name" value="RPA1_DBD_B_like"/>
    <property type="match status" value="1"/>
</dbReference>
<evidence type="ECO:0000259" key="1">
    <source>
        <dbReference type="Pfam" id="PF02721"/>
    </source>
</evidence>
<feature type="domain" description="Replication protein A 70 kDa DNA-binding subunit B/D first OB fold" evidence="1">
    <location>
        <begin position="7"/>
        <end position="106"/>
    </location>
</feature>
<dbReference type="EMBL" id="CACVBM020000111">
    <property type="protein sequence ID" value="CAA7014409.1"/>
    <property type="molecule type" value="Genomic_DNA"/>
</dbReference>
<accession>A0A6D2HF15</accession>
<keyword evidence="3" id="KW-1185">Reference proteome</keyword>
<dbReference type="Gene3D" id="2.40.50.140">
    <property type="entry name" value="Nucleic acid-binding proteins"/>
    <property type="match status" value="2"/>
</dbReference>
<comment type="caution">
    <text evidence="2">The sequence shown here is derived from an EMBL/GenBank/DDBJ whole genome shotgun (WGS) entry which is preliminary data.</text>
</comment>
<proteinExistence type="predicted"/>
<dbReference type="PANTHER" id="PTHR47165:SF4">
    <property type="entry name" value="OS03G0429900 PROTEIN"/>
    <property type="match status" value="1"/>
</dbReference>
<evidence type="ECO:0000313" key="3">
    <source>
        <dbReference type="Proteomes" id="UP000467841"/>
    </source>
</evidence>
<dbReference type="AlphaFoldDB" id="A0A6D2HF15"/>
<dbReference type="InterPro" id="IPR012340">
    <property type="entry name" value="NA-bd_OB-fold"/>
</dbReference>
<dbReference type="InterPro" id="IPR003871">
    <property type="entry name" value="RFA1B/D_OB_1st"/>
</dbReference>
<sequence>MTEFCRLDKLLPWKNSSIRVKVYRRRETEDSEGNPAMDFILADKYGKKIHATVSHQYFHRFKRDLPEDEWREITNVHVSDRNWNHPTHMLARHQYMITLDGPTGVRPIPSLRDSHMFDFTDFNQVITRVVDAAYPIDLTGVVGYIGKLQPTELDNEEKTCIPFHLKDHRNQEIYCVAYGQLAPDFNIQRRSFTQADTVICVLSEWRVTFHNGEVLVTGEGGLARIFINPWIEERDVMRHRFLHPDVEEPQDNNSVAGSSSAVIC</sequence>
<dbReference type="PANTHER" id="PTHR47165">
    <property type="entry name" value="OS03G0429900 PROTEIN"/>
    <property type="match status" value="1"/>
</dbReference>
<dbReference type="OrthoDB" id="1838813at2759"/>
<protein>
    <recommendedName>
        <fullName evidence="1">Replication protein A 70 kDa DNA-binding subunit B/D first OB fold domain-containing protein</fullName>
    </recommendedName>
</protein>